<dbReference type="CDD" id="cd06469">
    <property type="entry name" value="p23_DYX1C1_like"/>
    <property type="match status" value="1"/>
</dbReference>
<evidence type="ECO:0000256" key="12">
    <source>
        <dbReference type="SAM" id="MobiDB-lite"/>
    </source>
</evidence>
<gene>
    <name evidence="14" type="ORF">GBAR_LOCUS31536</name>
</gene>
<comment type="caution">
    <text evidence="14">The sequence shown here is derived from an EMBL/GenBank/DDBJ whole genome shotgun (WGS) entry which is preliminary data.</text>
</comment>
<dbReference type="InterPro" id="IPR011990">
    <property type="entry name" value="TPR-like_helical_dom_sf"/>
</dbReference>
<dbReference type="InterPro" id="IPR019734">
    <property type="entry name" value="TPR_rpt"/>
</dbReference>
<dbReference type="GO" id="GO:0036159">
    <property type="term" value="P:inner dynein arm assembly"/>
    <property type="evidence" value="ECO:0007669"/>
    <property type="project" value="TreeGrafter"/>
</dbReference>
<dbReference type="GO" id="GO:0005634">
    <property type="term" value="C:nucleus"/>
    <property type="evidence" value="ECO:0007669"/>
    <property type="project" value="UniProtKB-SubCell"/>
</dbReference>
<evidence type="ECO:0000256" key="9">
    <source>
        <dbReference type="ARBA" id="ARBA00024190"/>
    </source>
</evidence>
<proteinExistence type="predicted"/>
<dbReference type="SUPFAM" id="SSF49764">
    <property type="entry name" value="HSP20-like chaperones"/>
    <property type="match status" value="1"/>
</dbReference>
<keyword evidence="7" id="KW-0539">Nucleus</keyword>
<dbReference type="Pfam" id="PF13181">
    <property type="entry name" value="TPR_8"/>
    <property type="match status" value="1"/>
</dbReference>
<feature type="compositionally biased region" description="Basic and acidic residues" evidence="12">
    <location>
        <begin position="165"/>
        <end position="188"/>
    </location>
</feature>
<dbReference type="InterPro" id="IPR008978">
    <property type="entry name" value="HSP20-like_chaperone"/>
</dbReference>
<evidence type="ECO:0000259" key="13">
    <source>
        <dbReference type="PROSITE" id="PS51203"/>
    </source>
</evidence>
<dbReference type="Gene3D" id="2.60.40.790">
    <property type="match status" value="1"/>
</dbReference>
<protein>
    <recommendedName>
        <fullName evidence="10">Dynein axonemal assembly factor 4</fullName>
    </recommendedName>
</protein>
<evidence type="ECO:0000256" key="6">
    <source>
        <dbReference type="ARBA" id="ARBA00022902"/>
    </source>
</evidence>
<dbReference type="SMART" id="SM00028">
    <property type="entry name" value="TPR"/>
    <property type="match status" value="3"/>
</dbReference>
<comment type="subcellular location">
    <subcellularLocation>
        <location evidence="2">Cell projection</location>
        <location evidence="2">Neuron projection</location>
    </subcellularLocation>
    <subcellularLocation>
        <location evidence="9">Dynein axonemal particle</location>
    </subcellularLocation>
    <subcellularLocation>
        <location evidence="1">Nucleus</location>
    </subcellularLocation>
</comment>
<feature type="domain" description="CS" evidence="13">
    <location>
        <begin position="3"/>
        <end position="87"/>
    </location>
</feature>
<keyword evidence="4" id="KW-0677">Repeat</keyword>
<evidence type="ECO:0000256" key="10">
    <source>
        <dbReference type="ARBA" id="ARBA00024430"/>
    </source>
</evidence>
<dbReference type="GO" id="GO:0036158">
    <property type="term" value="P:outer dynein arm assembly"/>
    <property type="evidence" value="ECO:0007669"/>
    <property type="project" value="TreeGrafter"/>
</dbReference>
<dbReference type="SUPFAM" id="SSF48452">
    <property type="entry name" value="TPR-like"/>
    <property type="match status" value="1"/>
</dbReference>
<evidence type="ECO:0000256" key="1">
    <source>
        <dbReference type="ARBA" id="ARBA00004123"/>
    </source>
</evidence>
<keyword evidence="5 11" id="KW-0802">TPR repeat</keyword>
<sequence>MPITVRDYTWRETEAEVVLVLPLKGVSPSKADILTTERYIKVHYPPYLFEVYLAAEVVEEQCTVKVGDGAVEFRLLKKETGLWGTLAASDVDQDKQTLAEKRAEAVEVVGKAAVGRAEARAAKKREEDRYAVREQMRLEQEARGRIEGQKQEERDRADRELARWKEEKKAQREKEKAEVAKIAKEKGKSQNRLKKTAKVSSSTAIWDKGDENGVSTPEKKAPPPPREGGNIVVQFTPRVFPTAARESKLVEEQEWLAKQAAARRITQPRSGEDEGDINERNPEFLKDRGVQFFRAKNYEAAVNVFSEAISLNPALPQLFSNRAACHLATDDFEHCVSDCCRALELYYPVVPSNQQSRAKVFARRGSAYAKSGELDLAVQDYEEAVRLVPGDERLQQDLQRLKEATPKS</sequence>
<dbReference type="InterPro" id="IPR037894">
    <property type="entry name" value="CS_DYX1C1"/>
</dbReference>
<evidence type="ECO:0000256" key="2">
    <source>
        <dbReference type="ARBA" id="ARBA00004487"/>
    </source>
</evidence>
<dbReference type="PANTHER" id="PTHR46492">
    <property type="entry name" value="DYNEIN ASSEMBLY FACTOR 4, AXONEMAL"/>
    <property type="match status" value="1"/>
</dbReference>
<evidence type="ECO:0000256" key="3">
    <source>
        <dbReference type="ARBA" id="ARBA00022490"/>
    </source>
</evidence>
<dbReference type="GO" id="GO:0120293">
    <property type="term" value="C:dynein axonemal particle"/>
    <property type="evidence" value="ECO:0007669"/>
    <property type="project" value="UniProtKB-SubCell"/>
</dbReference>
<evidence type="ECO:0000256" key="5">
    <source>
        <dbReference type="ARBA" id="ARBA00022803"/>
    </source>
</evidence>
<dbReference type="PROSITE" id="PS50293">
    <property type="entry name" value="TPR_REGION"/>
    <property type="match status" value="1"/>
</dbReference>
<organism evidence="14 15">
    <name type="scientific">Geodia barretti</name>
    <name type="common">Barrett's horny sponge</name>
    <dbReference type="NCBI Taxonomy" id="519541"/>
    <lineage>
        <taxon>Eukaryota</taxon>
        <taxon>Metazoa</taxon>
        <taxon>Porifera</taxon>
        <taxon>Demospongiae</taxon>
        <taxon>Heteroscleromorpha</taxon>
        <taxon>Tetractinellida</taxon>
        <taxon>Astrophorina</taxon>
        <taxon>Geodiidae</taxon>
        <taxon>Geodia</taxon>
    </lineage>
</organism>
<feature type="repeat" description="TPR" evidence="11">
    <location>
        <begin position="282"/>
        <end position="315"/>
    </location>
</feature>
<evidence type="ECO:0000256" key="8">
    <source>
        <dbReference type="ARBA" id="ARBA00023273"/>
    </source>
</evidence>
<dbReference type="InterPro" id="IPR007052">
    <property type="entry name" value="CS_dom"/>
</dbReference>
<feature type="repeat" description="TPR" evidence="11">
    <location>
        <begin position="358"/>
        <end position="391"/>
    </location>
</feature>
<evidence type="ECO:0000256" key="7">
    <source>
        <dbReference type="ARBA" id="ARBA00023242"/>
    </source>
</evidence>
<keyword evidence="3" id="KW-0963">Cytoplasm</keyword>
<name>A0AA35XMH5_GEOBA</name>
<dbReference type="PROSITE" id="PS51203">
    <property type="entry name" value="CS"/>
    <property type="match status" value="1"/>
</dbReference>
<dbReference type="InterPro" id="IPR052004">
    <property type="entry name" value="Dynein_assembly_factor_4"/>
</dbReference>
<reference evidence="14" key="1">
    <citation type="submission" date="2023-03" db="EMBL/GenBank/DDBJ databases">
        <authorList>
            <person name="Steffen K."/>
            <person name="Cardenas P."/>
        </authorList>
    </citation>
    <scope>NUCLEOTIDE SEQUENCE</scope>
</reference>
<evidence type="ECO:0000313" key="15">
    <source>
        <dbReference type="Proteomes" id="UP001174909"/>
    </source>
</evidence>
<dbReference type="Proteomes" id="UP001174909">
    <property type="component" value="Unassembled WGS sequence"/>
</dbReference>
<evidence type="ECO:0000256" key="11">
    <source>
        <dbReference type="PROSITE-ProRule" id="PRU00339"/>
    </source>
</evidence>
<dbReference type="Pfam" id="PF04969">
    <property type="entry name" value="CS"/>
    <property type="match status" value="1"/>
</dbReference>
<dbReference type="AlphaFoldDB" id="A0AA35XMH5"/>
<feature type="region of interest" description="Disordered" evidence="12">
    <location>
        <begin position="141"/>
        <end position="160"/>
    </location>
</feature>
<feature type="compositionally biased region" description="Basic and acidic residues" evidence="12">
    <location>
        <begin position="207"/>
        <end position="221"/>
    </location>
</feature>
<keyword evidence="15" id="KW-1185">Reference proteome</keyword>
<dbReference type="GO" id="GO:0003341">
    <property type="term" value="P:cilium movement"/>
    <property type="evidence" value="ECO:0007669"/>
    <property type="project" value="InterPro"/>
</dbReference>
<feature type="region of interest" description="Disordered" evidence="12">
    <location>
        <begin position="261"/>
        <end position="280"/>
    </location>
</feature>
<keyword evidence="8" id="KW-0966">Cell projection</keyword>
<feature type="region of interest" description="Disordered" evidence="12">
    <location>
        <begin position="165"/>
        <end position="231"/>
    </location>
</feature>
<dbReference type="EMBL" id="CASHTH010004482">
    <property type="protein sequence ID" value="CAI8057940.1"/>
    <property type="molecule type" value="Genomic_DNA"/>
</dbReference>
<evidence type="ECO:0000256" key="4">
    <source>
        <dbReference type="ARBA" id="ARBA00022737"/>
    </source>
</evidence>
<evidence type="ECO:0000313" key="14">
    <source>
        <dbReference type="EMBL" id="CAI8057940.1"/>
    </source>
</evidence>
<dbReference type="Gene3D" id="1.25.40.10">
    <property type="entry name" value="Tetratricopeptide repeat domain"/>
    <property type="match status" value="1"/>
</dbReference>
<dbReference type="PROSITE" id="PS50005">
    <property type="entry name" value="TPR"/>
    <property type="match status" value="2"/>
</dbReference>
<dbReference type="PANTHER" id="PTHR46492:SF1">
    <property type="entry name" value="DYNEIN AXONEMAL ASSEMBLY FACTOR 4"/>
    <property type="match status" value="1"/>
</dbReference>
<keyword evidence="6" id="KW-0524">Neurogenesis</keyword>
<accession>A0AA35XMH5</accession>